<keyword evidence="3" id="KW-1185">Reference proteome</keyword>
<protein>
    <submittedName>
        <fullName evidence="2">Uncharacterized protein</fullName>
    </submittedName>
</protein>
<gene>
    <name evidence="2" type="ORF">FRUB_07858</name>
</gene>
<evidence type="ECO:0000313" key="3">
    <source>
        <dbReference type="Proteomes" id="UP000214646"/>
    </source>
</evidence>
<reference evidence="3" key="1">
    <citation type="submission" date="2017-06" db="EMBL/GenBank/DDBJ databases">
        <title>Genome analysis of Fimbriiglobus ruber SP5, the first member of the order Planctomycetales with confirmed chitinolytic capability.</title>
        <authorList>
            <person name="Ravin N.V."/>
            <person name="Rakitin A.L."/>
            <person name="Ivanova A.A."/>
            <person name="Beletsky A.V."/>
            <person name="Kulichevskaya I.S."/>
            <person name="Mardanov A.V."/>
            <person name="Dedysh S.N."/>
        </authorList>
    </citation>
    <scope>NUCLEOTIDE SEQUENCE [LARGE SCALE GENOMIC DNA]</scope>
    <source>
        <strain evidence="3">SP5</strain>
    </source>
</reference>
<organism evidence="2 3">
    <name type="scientific">Fimbriiglobus ruber</name>
    <dbReference type="NCBI Taxonomy" id="1908690"/>
    <lineage>
        <taxon>Bacteria</taxon>
        <taxon>Pseudomonadati</taxon>
        <taxon>Planctomycetota</taxon>
        <taxon>Planctomycetia</taxon>
        <taxon>Gemmatales</taxon>
        <taxon>Gemmataceae</taxon>
        <taxon>Fimbriiglobus</taxon>
    </lineage>
</organism>
<evidence type="ECO:0000313" key="2">
    <source>
        <dbReference type="EMBL" id="OWK38738.1"/>
    </source>
</evidence>
<dbReference type="Proteomes" id="UP000214646">
    <property type="component" value="Unassembled WGS sequence"/>
</dbReference>
<keyword evidence="1" id="KW-0732">Signal</keyword>
<accession>A0A225DJG0</accession>
<dbReference type="PROSITE" id="PS51257">
    <property type="entry name" value="PROKAR_LIPOPROTEIN"/>
    <property type="match status" value="1"/>
</dbReference>
<name>A0A225DJG0_9BACT</name>
<feature type="signal peptide" evidence="1">
    <location>
        <begin position="1"/>
        <end position="25"/>
    </location>
</feature>
<comment type="caution">
    <text evidence="2">The sequence shown here is derived from an EMBL/GenBank/DDBJ whole genome shotgun (WGS) entry which is preliminary data.</text>
</comment>
<dbReference type="EMBL" id="NIDE01000014">
    <property type="protein sequence ID" value="OWK38738.1"/>
    <property type="molecule type" value="Genomic_DNA"/>
</dbReference>
<evidence type="ECO:0000256" key="1">
    <source>
        <dbReference type="SAM" id="SignalP"/>
    </source>
</evidence>
<sequence length="162" mass="17077">MRPFVSALALAALAVGCGGGSSAPARPLPPGYVAFNRDGQFVPTGNPTLDYWVRVNMIRHFSDRPARPLPDMEHGLAGVIRATDPAGVDPDLVTWAGMVADYLDGQADLIPQTTGGPPDPVAADLNVRASLAAARADIANRGDALRASLTRRHGRSFPPCLW</sequence>
<dbReference type="AlphaFoldDB" id="A0A225DJG0"/>
<proteinExistence type="predicted"/>
<feature type="chain" id="PRO_5012194969" evidence="1">
    <location>
        <begin position="26"/>
        <end position="162"/>
    </location>
</feature>